<reference evidence="2" key="1">
    <citation type="journal article" date="2010" name="Genome Res.">
        <title>Population genomic sequencing of Coccidioides fungi reveals recent hybridization and transposon control.</title>
        <authorList>
            <person name="Neafsey D.E."/>
            <person name="Barker B.M."/>
            <person name="Sharpton T.J."/>
            <person name="Stajich J.E."/>
            <person name="Park D.J."/>
            <person name="Whiston E."/>
            <person name="Hung C.-Y."/>
            <person name="McMahan C."/>
            <person name="White J."/>
            <person name="Sykes S."/>
            <person name="Heiman D."/>
            <person name="Young S."/>
            <person name="Zeng Q."/>
            <person name="Abouelleil A."/>
            <person name="Aftuck L."/>
            <person name="Bessette D."/>
            <person name="Brown A."/>
            <person name="FitzGerald M."/>
            <person name="Lui A."/>
            <person name="Macdonald J.P."/>
            <person name="Priest M."/>
            <person name="Orbach M.J."/>
            <person name="Galgiani J.N."/>
            <person name="Kirkland T.N."/>
            <person name="Cole G.T."/>
            <person name="Birren B.W."/>
            <person name="Henn M.R."/>
            <person name="Taylor J.W."/>
            <person name="Rounsley S.D."/>
        </authorList>
    </citation>
    <scope>NUCLEOTIDE SEQUENCE [LARGE SCALE GENOMIC DNA]</scope>
    <source>
        <strain evidence="2">RMSCC 757 / Silveira</strain>
    </source>
</reference>
<evidence type="ECO:0000313" key="1">
    <source>
        <dbReference type="EMBL" id="EFW17970.1"/>
    </source>
</evidence>
<name>E9D6U7_COCPS</name>
<dbReference type="VEuPathDB" id="FungiDB:CPSG_05606"/>
<organism evidence="2">
    <name type="scientific">Coccidioides posadasii (strain RMSCC 757 / Silveira)</name>
    <name type="common">Valley fever fungus</name>
    <dbReference type="NCBI Taxonomy" id="443226"/>
    <lineage>
        <taxon>Eukaryota</taxon>
        <taxon>Fungi</taxon>
        <taxon>Dikarya</taxon>
        <taxon>Ascomycota</taxon>
        <taxon>Pezizomycotina</taxon>
        <taxon>Eurotiomycetes</taxon>
        <taxon>Eurotiomycetidae</taxon>
        <taxon>Onygenales</taxon>
        <taxon>Onygenaceae</taxon>
        <taxon>Coccidioides</taxon>
    </lineage>
</organism>
<evidence type="ECO:0000313" key="2">
    <source>
        <dbReference type="Proteomes" id="UP000002497"/>
    </source>
</evidence>
<gene>
    <name evidence="1" type="ORF">CPSG_05606</name>
</gene>
<sequence length="75" mass="9001">MGKGKSRWLLLAPWSIPELPPRILAARRRIDKGNRQGRVLIFRDRFDPRLHSFPPPFLKLFHPFCFYQNRQCLAR</sequence>
<keyword evidence="2" id="KW-1185">Reference proteome</keyword>
<proteinExistence type="predicted"/>
<protein>
    <submittedName>
        <fullName evidence="1">Uncharacterized protein</fullName>
    </submittedName>
</protein>
<accession>E9D6U7</accession>
<dbReference type="AlphaFoldDB" id="E9D6U7"/>
<dbReference type="HOGENOM" id="CLU_2670905_0_0_1"/>
<dbReference type="Proteomes" id="UP000002497">
    <property type="component" value="Unassembled WGS sequence"/>
</dbReference>
<dbReference type="EMBL" id="GL636493">
    <property type="protein sequence ID" value="EFW17970.1"/>
    <property type="molecule type" value="Genomic_DNA"/>
</dbReference>
<reference evidence="2" key="2">
    <citation type="submission" date="2010-03" db="EMBL/GenBank/DDBJ databases">
        <title>The genome sequence of Coccidioides posadasii strain Silveira.</title>
        <authorList>
            <consortium name="The Broad Institute Genome Sequencing Center for Infectious Disease"/>
            <person name="Neafsey D."/>
            <person name="Orbach M."/>
            <person name="Henn M.R."/>
            <person name="Cole G.T."/>
            <person name="Galgiani J."/>
            <person name="Gardner M.J."/>
            <person name="Kirkland T.N."/>
            <person name="Taylor J.W."/>
            <person name="Young S.K."/>
            <person name="Zeng Q."/>
            <person name="Koehrsen M."/>
            <person name="Alvarado L."/>
            <person name="Berlin A."/>
            <person name="Borenstein D."/>
            <person name="Chapman S.B."/>
            <person name="Chen Z."/>
            <person name="Engels R."/>
            <person name="Freedman E."/>
            <person name="Gellesch M."/>
            <person name="Goldberg J."/>
            <person name="Griggs A."/>
            <person name="Gujja S."/>
            <person name="Heilman E."/>
            <person name="Heiman D."/>
            <person name="Howarth C."/>
            <person name="Jen D."/>
            <person name="Larson L."/>
            <person name="Mehta T."/>
            <person name="Neiman D."/>
            <person name="Park D."/>
            <person name="Pearson M."/>
            <person name="Richards J."/>
            <person name="Roberts A."/>
            <person name="Saif S."/>
            <person name="Shea T."/>
            <person name="Shenoy N."/>
            <person name="Sisk P."/>
            <person name="Stolte C."/>
            <person name="Sykes S."/>
            <person name="Walk T."/>
            <person name="White J."/>
            <person name="Yandava C."/>
            <person name="Haas B."/>
            <person name="Nusbaum C."/>
            <person name="Birren B."/>
        </authorList>
    </citation>
    <scope>NUCLEOTIDE SEQUENCE [LARGE SCALE GENOMIC DNA]</scope>
    <source>
        <strain evidence="2">RMSCC 757 / Silveira</strain>
    </source>
</reference>